<feature type="domain" description="Mur ligase C-terminal" evidence="10">
    <location>
        <begin position="344"/>
        <end position="468"/>
    </location>
</feature>
<dbReference type="InterPro" id="IPR004101">
    <property type="entry name" value="Mur_ligase_C"/>
</dbReference>
<keyword evidence="3 7" id="KW-0133">Cell shape</keyword>
<comment type="PTM">
    <text evidence="7">Carboxylation is probably crucial for Mg(2+) binding and, consequently, for the gamma-phosphate positioning of ATP.</text>
</comment>
<dbReference type="SUPFAM" id="SSF53244">
    <property type="entry name" value="MurD-like peptide ligases, peptide-binding domain"/>
    <property type="match status" value="1"/>
</dbReference>
<feature type="binding site" evidence="7">
    <location>
        <position position="190"/>
    </location>
    <ligand>
        <name>UDP-N-acetyl-alpha-D-muramoyl-L-alanyl-D-glutamate</name>
        <dbReference type="ChEBI" id="CHEBI:83900"/>
    </ligand>
</feature>
<evidence type="ECO:0000313" key="13">
    <source>
        <dbReference type="Proteomes" id="UP000011820"/>
    </source>
</evidence>
<feature type="domain" description="Mur ligase N-terminal catalytic" evidence="9">
    <location>
        <begin position="29"/>
        <end position="108"/>
    </location>
</feature>
<dbReference type="GO" id="GO:0016874">
    <property type="term" value="F:ligase activity"/>
    <property type="evidence" value="ECO:0007669"/>
    <property type="project" value="UniProtKB-KW"/>
</dbReference>
<dbReference type="EC" id="6.3.2.13" evidence="7"/>
<evidence type="ECO:0000256" key="2">
    <source>
        <dbReference type="ARBA" id="ARBA00022618"/>
    </source>
</evidence>
<sequence>MKLQDLIYKDFPELINQLSIFPMQWRERKINEVSSDSRHIQAGWIFVAIVGNKEDGHLFIPQAIAQGAEAIVVSSAYSLQDFSATIRSNTPILVVDNTRKFLSLFASRLYGKHPENILAVTGTSGKSSVASFVQQICQRSGLSSFQIGPTSTISSFAQDNRLTTPSPIYLAKALSYLSSQGVTHVSVEASSHGLDQHRLDGIKLIAGSFTNLGRDHIDYHQTQQAYFNAKMRLFEELLPKESPAIIYADDAYSKEVMKRAHNAGCRVLSVGYQGKFIHLKKVCAIHNKQQVTISVEGKDFDFLFPLPGEFQVYNALVAAGLCIAIGIDSALVLEHLEKLHVVPGRFEFVGTNSRGGRIYVDYAHTSNSLEMILKNIRTITSGRIIVVFGCGGDRDQGKRPIMGKIALDLADIAIVTDDNPRSEDPEKIRAEIIHGIPGFIEKGNRIEAIRTAIEMLNKQDVLVVAGKGHETVHIVTNGEKKMSVDCDIIREILGLIL</sequence>
<evidence type="ECO:0000256" key="6">
    <source>
        <dbReference type="ARBA" id="ARBA00023316"/>
    </source>
</evidence>
<keyword evidence="2 7" id="KW-0132">Cell division</keyword>
<dbReference type="SUPFAM" id="SSF63418">
    <property type="entry name" value="MurE/MurF N-terminal domain"/>
    <property type="match status" value="1"/>
</dbReference>
<dbReference type="InterPro" id="IPR036615">
    <property type="entry name" value="Mur_ligase_C_dom_sf"/>
</dbReference>
<dbReference type="Gene3D" id="3.90.190.20">
    <property type="entry name" value="Mur ligase, C-terminal domain"/>
    <property type="match status" value="1"/>
</dbReference>
<keyword evidence="7" id="KW-0067">ATP-binding</keyword>
<dbReference type="Pfam" id="PF08245">
    <property type="entry name" value="Mur_ligase_M"/>
    <property type="match status" value="1"/>
</dbReference>
<gene>
    <name evidence="7" type="primary">murE</name>
    <name evidence="12" type="ORF">WSI_04850</name>
</gene>
<evidence type="ECO:0000256" key="4">
    <source>
        <dbReference type="ARBA" id="ARBA00022984"/>
    </source>
</evidence>
<dbReference type="InterPro" id="IPR000713">
    <property type="entry name" value="Mur_ligase_N"/>
</dbReference>
<keyword evidence="6 7" id="KW-0961">Cell wall biogenesis/degradation</keyword>
<dbReference type="HAMAP" id="MF_00208">
    <property type="entry name" value="MurE"/>
    <property type="match status" value="1"/>
</dbReference>
<keyword evidence="7" id="KW-0460">Magnesium</keyword>
<protein>
    <recommendedName>
        <fullName evidence="7">UDP-N-acetylmuramoyl-L-alanyl-D-glutamate--2,6-diaminopimelate ligase</fullName>
        <ecNumber evidence="7">6.3.2.13</ecNumber>
    </recommendedName>
    <alternativeName>
        <fullName evidence="7">Meso-A2pm-adding enzyme</fullName>
    </alternativeName>
    <alternativeName>
        <fullName evidence="7">Meso-diaminopimelate-adding enzyme</fullName>
    </alternativeName>
    <alternativeName>
        <fullName evidence="7">UDP-MurNAc-L-Ala-D-Glu:meso-diaminopimelate ligase</fullName>
    </alternativeName>
    <alternativeName>
        <fullName evidence="7">UDP-MurNAc-tripeptide synthetase</fullName>
    </alternativeName>
    <alternativeName>
        <fullName evidence="7">UDP-N-acetylmuramyl-tripeptide synthetase</fullName>
    </alternativeName>
</protein>
<evidence type="ECO:0000259" key="10">
    <source>
        <dbReference type="Pfam" id="PF02875"/>
    </source>
</evidence>
<feature type="modified residue" description="N6-carboxylysine" evidence="7">
    <location>
        <position position="230"/>
    </location>
</feature>
<feature type="binding site" evidence="7">
    <location>
        <position position="196"/>
    </location>
    <ligand>
        <name>UDP-N-acetyl-alpha-D-muramoyl-L-alanyl-D-glutamate</name>
        <dbReference type="ChEBI" id="CHEBI:83900"/>
    </ligand>
</feature>
<comment type="caution">
    <text evidence="7">Lacks conserved residue(s) required for the propagation of feature annotation.</text>
</comment>
<comment type="pathway">
    <text evidence="7 8">Cell wall biogenesis; peptidoglycan biosynthesis.</text>
</comment>
<comment type="subcellular location">
    <subcellularLocation>
        <location evidence="7 8">Cytoplasm</location>
    </subcellularLocation>
</comment>
<accession>A0ABM5NHC3</accession>
<evidence type="ECO:0000256" key="8">
    <source>
        <dbReference type="RuleBase" id="RU004135"/>
    </source>
</evidence>
<dbReference type="NCBIfam" id="TIGR01085">
    <property type="entry name" value="murE"/>
    <property type="match status" value="1"/>
</dbReference>
<keyword evidence="13" id="KW-1185">Reference proteome</keyword>
<feature type="binding site" evidence="7">
    <location>
        <position position="470"/>
    </location>
    <ligand>
        <name>meso-2,6-diaminopimelate</name>
        <dbReference type="ChEBI" id="CHEBI:57791"/>
    </ligand>
</feature>
<evidence type="ECO:0000256" key="5">
    <source>
        <dbReference type="ARBA" id="ARBA00023306"/>
    </source>
</evidence>
<reference evidence="12 13" key="1">
    <citation type="journal article" date="2013" name="Genome Announc.">
        <title>Complete Genome Sequence of a Chinese Strain of 'Candidatus Liberibacter asiaticus'.</title>
        <authorList>
            <person name="Lin H."/>
            <person name="Han C.S."/>
            <person name="Liu B."/>
            <person name="Lou B."/>
            <person name="Bai X."/>
            <person name="Deng C."/>
            <person name="Civerolo E.L."/>
            <person name="Gupta G."/>
        </authorList>
    </citation>
    <scope>NUCLEOTIDE SEQUENCE [LARGE SCALE GENOMIC DNA]</scope>
    <source>
        <strain evidence="13">gxpsy</strain>
    </source>
</reference>
<evidence type="ECO:0000259" key="11">
    <source>
        <dbReference type="Pfam" id="PF08245"/>
    </source>
</evidence>
<dbReference type="Pfam" id="PF02875">
    <property type="entry name" value="Mur_ligase_C"/>
    <property type="match status" value="1"/>
</dbReference>
<dbReference type="InterPro" id="IPR005761">
    <property type="entry name" value="UDP-N-AcMur-Glu-dNH2Pim_ligase"/>
</dbReference>
<comment type="similarity">
    <text evidence="1 7">Belongs to the MurCDEF family. MurE subfamily.</text>
</comment>
<dbReference type="Proteomes" id="UP000011820">
    <property type="component" value="Chromosome"/>
</dbReference>
<dbReference type="NCBIfam" id="NF001126">
    <property type="entry name" value="PRK00139.1-4"/>
    <property type="match status" value="1"/>
</dbReference>
<organism evidence="12 13">
    <name type="scientific">Candidatus Liberibacter asiaticus str. gxpsy</name>
    <dbReference type="NCBI Taxonomy" id="1174529"/>
    <lineage>
        <taxon>Bacteria</taxon>
        <taxon>Pseudomonadati</taxon>
        <taxon>Pseudomonadota</taxon>
        <taxon>Alphaproteobacteria</taxon>
        <taxon>Hyphomicrobiales</taxon>
        <taxon>Rhizobiaceae</taxon>
        <taxon>Liberibacter</taxon>
    </lineage>
</organism>
<feature type="short sequence motif" description="Meso-diaminopimelate recognition motif" evidence="7">
    <location>
        <begin position="418"/>
        <end position="421"/>
    </location>
</feature>
<dbReference type="Gene3D" id="3.40.1190.10">
    <property type="entry name" value="Mur-like, catalytic domain"/>
    <property type="match status" value="1"/>
</dbReference>
<dbReference type="InterPro" id="IPR036565">
    <property type="entry name" value="Mur-like_cat_sf"/>
</dbReference>
<dbReference type="Pfam" id="PF01225">
    <property type="entry name" value="Mur_ligase"/>
    <property type="match status" value="1"/>
</dbReference>
<feature type="domain" description="Mur ligase central" evidence="11">
    <location>
        <begin position="120"/>
        <end position="321"/>
    </location>
</feature>
<evidence type="ECO:0000256" key="1">
    <source>
        <dbReference type="ARBA" id="ARBA00005898"/>
    </source>
</evidence>
<keyword evidence="4 7" id="KW-0573">Peptidoglycan synthesis</keyword>
<dbReference type="GeneID" id="93077329"/>
<proteinExistence type="inferred from homology"/>
<feature type="binding site" evidence="7">
    <location>
        <begin position="122"/>
        <end position="128"/>
    </location>
    <ligand>
        <name>ATP</name>
        <dbReference type="ChEBI" id="CHEBI:30616"/>
    </ligand>
</feature>
<comment type="catalytic activity">
    <reaction evidence="7">
        <text>UDP-N-acetyl-alpha-D-muramoyl-L-alanyl-D-glutamate + meso-2,6-diaminopimelate + ATP = UDP-N-acetyl-alpha-D-muramoyl-L-alanyl-gamma-D-glutamyl-meso-2,6-diaminopimelate + ADP + phosphate + H(+)</text>
        <dbReference type="Rhea" id="RHEA:23676"/>
        <dbReference type="ChEBI" id="CHEBI:15378"/>
        <dbReference type="ChEBI" id="CHEBI:30616"/>
        <dbReference type="ChEBI" id="CHEBI:43474"/>
        <dbReference type="ChEBI" id="CHEBI:57791"/>
        <dbReference type="ChEBI" id="CHEBI:83900"/>
        <dbReference type="ChEBI" id="CHEBI:83905"/>
        <dbReference type="ChEBI" id="CHEBI:456216"/>
        <dbReference type="EC" id="6.3.2.13"/>
    </reaction>
</comment>
<dbReference type="Gene3D" id="3.40.1390.10">
    <property type="entry name" value="MurE/MurF, N-terminal domain"/>
    <property type="match status" value="1"/>
</dbReference>
<comment type="cofactor">
    <cofactor evidence="7">
        <name>Mg(2+)</name>
        <dbReference type="ChEBI" id="CHEBI:18420"/>
    </cofactor>
</comment>
<dbReference type="PANTHER" id="PTHR23135:SF4">
    <property type="entry name" value="UDP-N-ACETYLMURAMOYL-L-ALANYL-D-GLUTAMATE--2,6-DIAMINOPIMELATE LIGASE MURE HOMOLOG, CHLOROPLASTIC"/>
    <property type="match status" value="1"/>
</dbReference>
<feature type="binding site" evidence="7">
    <location>
        <position position="198"/>
    </location>
    <ligand>
        <name>UDP-N-acetyl-alpha-D-muramoyl-L-alanyl-D-glutamate</name>
        <dbReference type="ChEBI" id="CHEBI:83900"/>
    </ligand>
</feature>
<evidence type="ECO:0000256" key="7">
    <source>
        <dbReference type="HAMAP-Rule" id="MF_00208"/>
    </source>
</evidence>
<dbReference type="InterPro" id="IPR035911">
    <property type="entry name" value="MurE/MurF_N"/>
</dbReference>
<feature type="binding site" evidence="7">
    <location>
        <position position="394"/>
    </location>
    <ligand>
        <name>meso-2,6-diaminopimelate</name>
        <dbReference type="ChEBI" id="CHEBI:57791"/>
    </ligand>
</feature>
<keyword evidence="7" id="KW-0963">Cytoplasm</keyword>
<keyword evidence="7 12" id="KW-0436">Ligase</keyword>
<comment type="function">
    <text evidence="7">Catalyzes the addition of meso-diaminopimelic acid to the nucleotide precursor UDP-N-acetylmuramoyl-L-alanyl-D-glutamate (UMAG) in the biosynthesis of bacterial cell-wall peptidoglycan.</text>
</comment>
<evidence type="ECO:0000256" key="3">
    <source>
        <dbReference type="ARBA" id="ARBA00022960"/>
    </source>
</evidence>
<evidence type="ECO:0000259" key="9">
    <source>
        <dbReference type="Pfam" id="PF01225"/>
    </source>
</evidence>
<feature type="binding site" evidence="7">
    <location>
        <position position="466"/>
    </location>
    <ligand>
        <name>meso-2,6-diaminopimelate</name>
        <dbReference type="ChEBI" id="CHEBI:57791"/>
    </ligand>
</feature>
<feature type="binding site" evidence="7">
    <location>
        <begin position="163"/>
        <end position="164"/>
    </location>
    <ligand>
        <name>UDP-N-acetyl-alpha-D-muramoyl-L-alanyl-D-glutamate</name>
        <dbReference type="ChEBI" id="CHEBI:83900"/>
    </ligand>
</feature>
<dbReference type="SUPFAM" id="SSF53623">
    <property type="entry name" value="MurD-like peptide ligases, catalytic domain"/>
    <property type="match status" value="1"/>
</dbReference>
<keyword evidence="5 7" id="KW-0131">Cell cycle</keyword>
<dbReference type="InterPro" id="IPR013221">
    <property type="entry name" value="Mur_ligase_cen"/>
</dbReference>
<dbReference type="EMBL" id="CP004005">
    <property type="protein sequence ID" value="AGH17338.1"/>
    <property type="molecule type" value="Genomic_DNA"/>
</dbReference>
<keyword evidence="7" id="KW-0547">Nucleotide-binding</keyword>
<feature type="binding site" evidence="7">
    <location>
        <begin position="418"/>
        <end position="421"/>
    </location>
    <ligand>
        <name>meso-2,6-diaminopimelate</name>
        <dbReference type="ChEBI" id="CHEBI:57791"/>
    </ligand>
</feature>
<evidence type="ECO:0000313" key="12">
    <source>
        <dbReference type="EMBL" id="AGH17338.1"/>
    </source>
</evidence>
<dbReference type="NCBIfam" id="NF001124">
    <property type="entry name" value="PRK00139.1-2"/>
    <property type="match status" value="1"/>
</dbReference>
<feature type="binding site" evidence="7">
    <location>
        <position position="37"/>
    </location>
    <ligand>
        <name>UDP-N-acetyl-alpha-D-muramoyl-L-alanyl-D-glutamate</name>
        <dbReference type="ChEBI" id="CHEBI:83900"/>
    </ligand>
</feature>
<name>A0ABM5NHC3_LIBAS</name>
<dbReference type="PANTHER" id="PTHR23135">
    <property type="entry name" value="MUR LIGASE FAMILY MEMBER"/>
    <property type="match status" value="1"/>
</dbReference>
<dbReference type="RefSeq" id="WP_015452933.1">
    <property type="nucleotide sequence ID" value="NC_020549.1"/>
</dbReference>